<dbReference type="InterPro" id="IPR027417">
    <property type="entry name" value="P-loop_NTPase"/>
</dbReference>
<dbReference type="PANTHER" id="PTHR13710:SF105">
    <property type="entry name" value="ATP-DEPENDENT DNA HELICASE Q1"/>
    <property type="match status" value="1"/>
</dbReference>
<keyword evidence="5" id="KW-0547">Nucleotide-binding</keyword>
<dbReference type="NCBIfam" id="TIGR00614">
    <property type="entry name" value="recQ_fam"/>
    <property type="match status" value="1"/>
</dbReference>
<keyword evidence="11" id="KW-0238">DNA-binding</keyword>
<dbReference type="Pfam" id="PF00570">
    <property type="entry name" value="HRDC"/>
    <property type="match status" value="1"/>
</dbReference>
<dbReference type="PROSITE" id="PS51192">
    <property type="entry name" value="HELICASE_ATP_BIND_1"/>
    <property type="match status" value="1"/>
</dbReference>
<evidence type="ECO:0000256" key="3">
    <source>
        <dbReference type="ARBA" id="ARBA00005446"/>
    </source>
</evidence>
<dbReference type="GO" id="GO:0005524">
    <property type="term" value="F:ATP binding"/>
    <property type="evidence" value="ECO:0007669"/>
    <property type="project" value="UniProtKB-KW"/>
</dbReference>
<dbReference type="InterPro" id="IPR006293">
    <property type="entry name" value="DNA_helicase_ATP-dep_RecQ_bac"/>
</dbReference>
<name>A0A6S6TDZ4_9BACT</name>
<dbReference type="GO" id="GO:0009378">
    <property type="term" value="F:four-way junction helicase activity"/>
    <property type="evidence" value="ECO:0007669"/>
    <property type="project" value="TreeGrafter"/>
</dbReference>
<accession>A0A6S6TDZ4</accession>
<sequence>MNKLETLKHYFGHDTFRPFQEEIVDAIVNKEDVLMILPTGGGKSLCYQLPSLLMEGITVVVSPLLALMHDQVVALQSNDIPAAMLSSMQTLEEAQEIEQKLRNGEIKLLYVAPERLTNAYFLNLLHQLPINFFVIDEAHCVSEWGHEFRENYRRLSLLKEQFSTTPIAAFTATATKAVEQDIATNLGLQNPMRVRGSLFRENLSVNARHRIKDGRAQLGEFLKLHKDESGIIYTLSRKSTENIASFLQGKGIEAKAYHAGLATEEKNTTYADFVADRVQIVVATIAFGMGIDKSNIRFVVHMTLPKTIENFYQEIGRAGRDGLESETLLLFSAQDIVQQKSFIEDLPETPYKEHAFNKLEAMVRFANSENCRHQSVAAYFDDRIENCATKCDNCTAPESEKVDITTASRMLLSTILRTEQNFGLHYVIDVLKGSKEQRVLQNGHDTLSVYGIGEEYSKNQWLTIGDKLLELGAVEIGEFKVYKLTTFGVEVIKGAHSIELKKERLTVQKAETKSKVTYFDDYDVEMYDKLRELRKEIASQKGIPPYIVFSDKTLKDLSNKQPQDKEEMLEVHGIGEVKFERYGVAFLELLQDA</sequence>
<comment type="cofactor">
    <cofactor evidence="1">
        <name>Mg(2+)</name>
        <dbReference type="ChEBI" id="CHEBI:18420"/>
    </cofactor>
</comment>
<dbReference type="Pfam" id="PF00270">
    <property type="entry name" value="DEAD"/>
    <property type="match status" value="1"/>
</dbReference>
<keyword evidence="13" id="KW-0234">DNA repair</keyword>
<evidence type="ECO:0000256" key="13">
    <source>
        <dbReference type="ARBA" id="ARBA00023204"/>
    </source>
</evidence>
<dbReference type="PROSITE" id="PS51194">
    <property type="entry name" value="HELICASE_CTER"/>
    <property type="match status" value="1"/>
</dbReference>
<dbReference type="InterPro" id="IPR001650">
    <property type="entry name" value="Helicase_C-like"/>
</dbReference>
<keyword evidence="6" id="KW-0227">DNA damage</keyword>
<dbReference type="InterPro" id="IPR044876">
    <property type="entry name" value="HRDC_dom_sf"/>
</dbReference>
<evidence type="ECO:0000256" key="15">
    <source>
        <dbReference type="ARBA" id="ARBA00034617"/>
    </source>
</evidence>
<dbReference type="SUPFAM" id="SSF47819">
    <property type="entry name" value="HRDC-like"/>
    <property type="match status" value="1"/>
</dbReference>
<feature type="domain" description="Helicase C-terminal" evidence="19">
    <location>
        <begin position="217"/>
        <end position="367"/>
    </location>
</feature>
<dbReference type="Gene3D" id="1.10.150.80">
    <property type="entry name" value="HRDC domain"/>
    <property type="match status" value="1"/>
</dbReference>
<evidence type="ECO:0000256" key="9">
    <source>
        <dbReference type="ARBA" id="ARBA00022833"/>
    </source>
</evidence>
<evidence type="ECO:0000256" key="4">
    <source>
        <dbReference type="ARBA" id="ARBA00022723"/>
    </source>
</evidence>
<dbReference type="SMART" id="SM00956">
    <property type="entry name" value="RQC"/>
    <property type="match status" value="1"/>
</dbReference>
<dbReference type="GO" id="GO:0043590">
    <property type="term" value="C:bacterial nucleoid"/>
    <property type="evidence" value="ECO:0007669"/>
    <property type="project" value="UniProtKB-ARBA"/>
</dbReference>
<dbReference type="InterPro" id="IPR010997">
    <property type="entry name" value="HRDC-like_sf"/>
</dbReference>
<keyword evidence="9" id="KW-0862">Zinc</keyword>
<dbReference type="InterPro" id="IPR032284">
    <property type="entry name" value="RecQ_Zn-bd"/>
</dbReference>
<proteinExistence type="inferred from homology"/>
<dbReference type="GO" id="GO:0046872">
    <property type="term" value="F:metal ion binding"/>
    <property type="evidence" value="ECO:0007669"/>
    <property type="project" value="UniProtKB-KW"/>
</dbReference>
<dbReference type="Pfam" id="PF16124">
    <property type="entry name" value="RecQ_Zn_bind"/>
    <property type="match status" value="1"/>
</dbReference>
<comment type="catalytic activity">
    <reaction evidence="15">
        <text>Couples ATP hydrolysis with the unwinding of duplex DNA by translocating in the 3'-5' direction.</text>
        <dbReference type="EC" id="5.6.2.4"/>
    </reaction>
</comment>
<keyword evidence="4" id="KW-0479">Metal-binding</keyword>
<evidence type="ECO:0000259" key="18">
    <source>
        <dbReference type="PROSITE" id="PS51192"/>
    </source>
</evidence>
<dbReference type="GO" id="GO:0016787">
    <property type="term" value="F:hydrolase activity"/>
    <property type="evidence" value="ECO:0007669"/>
    <property type="project" value="UniProtKB-KW"/>
</dbReference>
<dbReference type="Gene3D" id="3.40.50.300">
    <property type="entry name" value="P-loop containing nucleotide triphosphate hydrolases"/>
    <property type="match status" value="2"/>
</dbReference>
<evidence type="ECO:0000256" key="10">
    <source>
        <dbReference type="ARBA" id="ARBA00022840"/>
    </source>
</evidence>
<evidence type="ECO:0000256" key="16">
    <source>
        <dbReference type="NCBIfam" id="TIGR01389"/>
    </source>
</evidence>
<evidence type="ECO:0000256" key="8">
    <source>
        <dbReference type="ARBA" id="ARBA00022806"/>
    </source>
</evidence>
<dbReference type="SUPFAM" id="SSF52540">
    <property type="entry name" value="P-loop containing nucleoside triphosphate hydrolases"/>
    <property type="match status" value="1"/>
</dbReference>
<protein>
    <recommendedName>
        <fullName evidence="16">DNA helicase RecQ</fullName>
        <ecNumber evidence="16">5.6.2.4</ecNumber>
    </recommendedName>
</protein>
<comment type="similarity">
    <text evidence="3">Belongs to the helicase family. RecQ subfamily.</text>
</comment>
<dbReference type="GO" id="GO:0043138">
    <property type="term" value="F:3'-5' DNA helicase activity"/>
    <property type="evidence" value="ECO:0007669"/>
    <property type="project" value="UniProtKB-EC"/>
</dbReference>
<dbReference type="GO" id="GO:0006281">
    <property type="term" value="P:DNA repair"/>
    <property type="evidence" value="ECO:0007669"/>
    <property type="project" value="UniProtKB-KW"/>
</dbReference>
<dbReference type="FunFam" id="3.40.50.300:FF:000296">
    <property type="entry name" value="ATP-dependent DNA helicase RecQ"/>
    <property type="match status" value="1"/>
</dbReference>
<dbReference type="CDD" id="cd17920">
    <property type="entry name" value="DEXHc_RecQ"/>
    <property type="match status" value="1"/>
</dbReference>
<dbReference type="SMART" id="SM00487">
    <property type="entry name" value="DEXDc"/>
    <property type="match status" value="1"/>
</dbReference>
<feature type="domain" description="Helicase ATP-binding" evidence="18">
    <location>
        <begin position="24"/>
        <end position="192"/>
    </location>
</feature>
<organism evidence="20">
    <name type="scientific">uncultured Sulfurovum sp</name>
    <dbReference type="NCBI Taxonomy" id="269237"/>
    <lineage>
        <taxon>Bacteria</taxon>
        <taxon>Pseudomonadati</taxon>
        <taxon>Campylobacterota</taxon>
        <taxon>Epsilonproteobacteria</taxon>
        <taxon>Campylobacterales</taxon>
        <taxon>Sulfurovaceae</taxon>
        <taxon>Sulfurovum</taxon>
        <taxon>environmental samples</taxon>
    </lineage>
</organism>
<dbReference type="InterPro" id="IPR002121">
    <property type="entry name" value="HRDC_dom"/>
</dbReference>
<evidence type="ECO:0000256" key="12">
    <source>
        <dbReference type="ARBA" id="ARBA00023172"/>
    </source>
</evidence>
<keyword evidence="8 20" id="KW-0347">Helicase</keyword>
<evidence type="ECO:0000259" key="19">
    <source>
        <dbReference type="PROSITE" id="PS51194"/>
    </source>
</evidence>
<dbReference type="SUPFAM" id="SSF46785">
    <property type="entry name" value="Winged helix' DNA-binding domain"/>
    <property type="match status" value="1"/>
</dbReference>
<dbReference type="GO" id="GO:0006310">
    <property type="term" value="P:DNA recombination"/>
    <property type="evidence" value="ECO:0007669"/>
    <property type="project" value="UniProtKB-UniRule"/>
</dbReference>
<dbReference type="InterPro" id="IPR004589">
    <property type="entry name" value="DNA_helicase_ATP-dep_RecQ"/>
</dbReference>
<keyword evidence="7" id="KW-0378">Hydrolase</keyword>
<evidence type="ECO:0000256" key="2">
    <source>
        <dbReference type="ARBA" id="ARBA00001947"/>
    </source>
</evidence>
<dbReference type="InterPro" id="IPR014001">
    <property type="entry name" value="Helicase_ATP-bd"/>
</dbReference>
<evidence type="ECO:0000256" key="14">
    <source>
        <dbReference type="ARBA" id="ARBA00023235"/>
    </source>
</evidence>
<dbReference type="EMBL" id="CACVAS010000066">
    <property type="protein sequence ID" value="CAA6814729.1"/>
    <property type="molecule type" value="Genomic_DNA"/>
</dbReference>
<dbReference type="GO" id="GO:0006260">
    <property type="term" value="P:DNA replication"/>
    <property type="evidence" value="ECO:0007669"/>
    <property type="project" value="InterPro"/>
</dbReference>
<dbReference type="InterPro" id="IPR036390">
    <property type="entry name" value="WH_DNA-bd_sf"/>
</dbReference>
<dbReference type="InterPro" id="IPR036388">
    <property type="entry name" value="WH-like_DNA-bd_sf"/>
</dbReference>
<dbReference type="FunFam" id="1.10.150.80:FF:000002">
    <property type="entry name" value="ATP-dependent DNA helicase RecQ"/>
    <property type="match status" value="1"/>
</dbReference>
<reference evidence="20" key="1">
    <citation type="submission" date="2020-01" db="EMBL/GenBank/DDBJ databases">
        <authorList>
            <person name="Meier V. D."/>
            <person name="Meier V D."/>
        </authorList>
    </citation>
    <scope>NUCLEOTIDE SEQUENCE</scope>
    <source>
        <strain evidence="20">HLG_WM_MAG_01</strain>
    </source>
</reference>
<dbReference type="Pfam" id="PF00271">
    <property type="entry name" value="Helicase_C"/>
    <property type="match status" value="1"/>
</dbReference>
<dbReference type="PANTHER" id="PTHR13710">
    <property type="entry name" value="DNA HELICASE RECQ FAMILY MEMBER"/>
    <property type="match status" value="1"/>
</dbReference>
<dbReference type="Gene3D" id="1.10.10.10">
    <property type="entry name" value="Winged helix-like DNA-binding domain superfamily/Winged helix DNA-binding domain"/>
    <property type="match status" value="1"/>
</dbReference>
<dbReference type="SMART" id="SM00341">
    <property type="entry name" value="HRDC"/>
    <property type="match status" value="1"/>
</dbReference>
<dbReference type="PROSITE" id="PS50967">
    <property type="entry name" value="HRDC"/>
    <property type="match status" value="1"/>
</dbReference>
<keyword evidence="12" id="KW-0233">DNA recombination</keyword>
<feature type="domain" description="HRDC" evidence="17">
    <location>
        <begin position="520"/>
        <end position="593"/>
    </location>
</feature>
<evidence type="ECO:0000313" key="20">
    <source>
        <dbReference type="EMBL" id="CAA6814729.1"/>
    </source>
</evidence>
<evidence type="ECO:0000256" key="11">
    <source>
        <dbReference type="ARBA" id="ARBA00023125"/>
    </source>
</evidence>
<dbReference type="Pfam" id="PF09382">
    <property type="entry name" value="RQC"/>
    <property type="match status" value="1"/>
</dbReference>
<dbReference type="InterPro" id="IPR011545">
    <property type="entry name" value="DEAD/DEAH_box_helicase_dom"/>
</dbReference>
<evidence type="ECO:0000256" key="1">
    <source>
        <dbReference type="ARBA" id="ARBA00001946"/>
    </source>
</evidence>
<evidence type="ECO:0000256" key="7">
    <source>
        <dbReference type="ARBA" id="ARBA00022801"/>
    </source>
</evidence>
<dbReference type="GO" id="GO:0005694">
    <property type="term" value="C:chromosome"/>
    <property type="evidence" value="ECO:0007669"/>
    <property type="project" value="TreeGrafter"/>
</dbReference>
<evidence type="ECO:0000256" key="6">
    <source>
        <dbReference type="ARBA" id="ARBA00022763"/>
    </source>
</evidence>
<dbReference type="AlphaFoldDB" id="A0A6S6TDZ4"/>
<keyword evidence="14" id="KW-0413">Isomerase</keyword>
<keyword evidence="10" id="KW-0067">ATP-binding</keyword>
<comment type="cofactor">
    <cofactor evidence="2">
        <name>Zn(2+)</name>
        <dbReference type="ChEBI" id="CHEBI:29105"/>
    </cofactor>
</comment>
<dbReference type="NCBIfam" id="TIGR01389">
    <property type="entry name" value="recQ"/>
    <property type="match status" value="1"/>
</dbReference>
<dbReference type="GO" id="GO:0005737">
    <property type="term" value="C:cytoplasm"/>
    <property type="evidence" value="ECO:0007669"/>
    <property type="project" value="TreeGrafter"/>
</dbReference>
<gene>
    <name evidence="20" type="ORF">HELGO_WM3715</name>
</gene>
<dbReference type="InterPro" id="IPR018982">
    <property type="entry name" value="RQC_domain"/>
</dbReference>
<evidence type="ECO:0000256" key="5">
    <source>
        <dbReference type="ARBA" id="ARBA00022741"/>
    </source>
</evidence>
<dbReference type="EC" id="5.6.2.4" evidence="16"/>
<dbReference type="GO" id="GO:0009432">
    <property type="term" value="P:SOS response"/>
    <property type="evidence" value="ECO:0007669"/>
    <property type="project" value="UniProtKB-UniRule"/>
</dbReference>
<dbReference type="SMART" id="SM00490">
    <property type="entry name" value="HELICc"/>
    <property type="match status" value="1"/>
</dbReference>
<evidence type="ECO:0000259" key="17">
    <source>
        <dbReference type="PROSITE" id="PS50967"/>
    </source>
</evidence>
<dbReference type="GO" id="GO:0003677">
    <property type="term" value="F:DNA binding"/>
    <property type="evidence" value="ECO:0007669"/>
    <property type="project" value="UniProtKB-KW"/>
</dbReference>